<feature type="non-terminal residue" evidence="1">
    <location>
        <position position="18"/>
    </location>
</feature>
<dbReference type="AlphaFoldDB" id="A0A395NLJ3"/>
<organism evidence="1 2">
    <name type="scientific">Trichoderma arundinaceum</name>
    <dbReference type="NCBI Taxonomy" id="490622"/>
    <lineage>
        <taxon>Eukaryota</taxon>
        <taxon>Fungi</taxon>
        <taxon>Dikarya</taxon>
        <taxon>Ascomycota</taxon>
        <taxon>Pezizomycotina</taxon>
        <taxon>Sordariomycetes</taxon>
        <taxon>Hypocreomycetidae</taxon>
        <taxon>Hypocreales</taxon>
        <taxon>Hypocreaceae</taxon>
        <taxon>Trichoderma</taxon>
    </lineage>
</organism>
<dbReference type="EMBL" id="PXOA01000313">
    <property type="protein sequence ID" value="RFU76965.1"/>
    <property type="molecule type" value="Genomic_DNA"/>
</dbReference>
<comment type="caution">
    <text evidence="1">The sequence shown here is derived from an EMBL/GenBank/DDBJ whole genome shotgun (WGS) entry which is preliminary data.</text>
</comment>
<dbReference type="Proteomes" id="UP000266272">
    <property type="component" value="Unassembled WGS sequence"/>
</dbReference>
<sequence length="18" mass="1979">MAAPSVKTTKDLNGKWTM</sequence>
<gene>
    <name evidence="1" type="ORF">TARUN_5259</name>
</gene>
<keyword evidence="2" id="KW-1185">Reference proteome</keyword>
<name>A0A395NLJ3_TRIAR</name>
<evidence type="ECO:0000313" key="2">
    <source>
        <dbReference type="Proteomes" id="UP000266272"/>
    </source>
</evidence>
<accession>A0A395NLJ3</accession>
<reference evidence="1 2" key="1">
    <citation type="journal article" date="2018" name="PLoS Pathog.">
        <title>Evolution of structural diversity of trichothecenes, a family of toxins produced by plant pathogenic and entomopathogenic fungi.</title>
        <authorList>
            <person name="Proctor R.H."/>
            <person name="McCormick S.P."/>
            <person name="Kim H.S."/>
            <person name="Cardoza R.E."/>
            <person name="Stanley A.M."/>
            <person name="Lindo L."/>
            <person name="Kelly A."/>
            <person name="Brown D.W."/>
            <person name="Lee T."/>
            <person name="Vaughan M.M."/>
            <person name="Alexander N.J."/>
            <person name="Busman M."/>
            <person name="Gutierrez S."/>
        </authorList>
    </citation>
    <scope>NUCLEOTIDE SEQUENCE [LARGE SCALE GENOMIC DNA]</scope>
    <source>
        <strain evidence="1 2">IBT 40837</strain>
    </source>
</reference>
<protein>
    <submittedName>
        <fullName evidence="1">Uncharacterized protein</fullName>
    </submittedName>
</protein>
<evidence type="ECO:0000313" key="1">
    <source>
        <dbReference type="EMBL" id="RFU76965.1"/>
    </source>
</evidence>
<proteinExistence type="predicted"/>